<evidence type="ECO:0000313" key="3">
    <source>
        <dbReference type="EMBL" id="PWB06939.1"/>
    </source>
</evidence>
<organism evidence="3 4">
    <name type="scientific">Paramuribaculum intestinale</name>
    <dbReference type="NCBI Taxonomy" id="2094151"/>
    <lineage>
        <taxon>Bacteria</taxon>
        <taxon>Pseudomonadati</taxon>
        <taxon>Bacteroidota</taxon>
        <taxon>Bacteroidia</taxon>
        <taxon>Bacteroidales</taxon>
        <taxon>Muribaculaceae</taxon>
        <taxon>Paramuribaculum</taxon>
    </lineage>
</organism>
<feature type="compositionally biased region" description="Basic and acidic residues" evidence="1">
    <location>
        <begin position="76"/>
        <end position="149"/>
    </location>
</feature>
<evidence type="ECO:0000313" key="4">
    <source>
        <dbReference type="Proteomes" id="UP000244925"/>
    </source>
</evidence>
<keyword evidence="2" id="KW-1133">Transmembrane helix</keyword>
<feature type="region of interest" description="Disordered" evidence="1">
    <location>
        <begin position="37"/>
        <end position="183"/>
    </location>
</feature>
<dbReference type="AlphaFoldDB" id="A0A2V1IWK3"/>
<keyword evidence="2" id="KW-0812">Transmembrane</keyword>
<evidence type="ECO:0000256" key="2">
    <source>
        <dbReference type="SAM" id="Phobius"/>
    </source>
</evidence>
<dbReference type="RefSeq" id="WP_107036324.1">
    <property type="nucleotide sequence ID" value="NZ_CARBNI010000045.1"/>
</dbReference>
<reference evidence="4" key="1">
    <citation type="submission" date="2018-02" db="EMBL/GenBank/DDBJ databases">
        <authorList>
            <person name="Clavel T."/>
            <person name="Strowig T."/>
        </authorList>
    </citation>
    <scope>NUCLEOTIDE SEQUENCE [LARGE SCALE GENOMIC DNA]</scope>
    <source>
        <strain evidence="4">DSM 100764</strain>
    </source>
</reference>
<dbReference type="Proteomes" id="UP000244925">
    <property type="component" value="Unassembled WGS sequence"/>
</dbReference>
<protein>
    <submittedName>
        <fullName evidence="3">Uncharacterized protein</fullName>
    </submittedName>
</protein>
<name>A0A2V1IWK3_9BACT</name>
<dbReference type="GeneID" id="93423524"/>
<feature type="compositionally biased region" description="Low complexity" evidence="1">
    <location>
        <begin position="156"/>
        <end position="168"/>
    </location>
</feature>
<accession>A0A2V1IWK3</accession>
<comment type="caution">
    <text evidence="3">The sequence shown here is derived from an EMBL/GenBank/DDBJ whole genome shotgun (WGS) entry which is preliminary data.</text>
</comment>
<keyword evidence="4" id="KW-1185">Reference proteome</keyword>
<evidence type="ECO:0000256" key="1">
    <source>
        <dbReference type="SAM" id="MobiDB-lite"/>
    </source>
</evidence>
<gene>
    <name evidence="3" type="ORF">C5O25_08555</name>
</gene>
<dbReference type="EMBL" id="PUBV01000017">
    <property type="protein sequence ID" value="PWB06939.1"/>
    <property type="molecule type" value="Genomic_DNA"/>
</dbReference>
<feature type="transmembrane region" description="Helical" evidence="2">
    <location>
        <begin position="6"/>
        <end position="27"/>
    </location>
</feature>
<keyword evidence="2" id="KW-0472">Membrane</keyword>
<proteinExistence type="predicted"/>
<sequence>MKFGDIFPLLLVLLILYYAAMIAMDLYKARLEKEAEKEKNTEEEIDISDEAATFQPIRIRRDDPKKPVVPASAESPRNETEDKNKDKANTDAPSKNEEKRPEVPKDNEPVQDKEKADETPETKTDPFDPEAYKIPDEVIAEHRKEHSKSANEQVSHSEPSPSSGPQPSTQRKKPLRGPVMTNGIPADDLVSLIEAQSNGIPSDLQNFAYKCEST</sequence>